<dbReference type="STRING" id="47427.A0A2H3DRE8"/>
<evidence type="ECO:0000313" key="2">
    <source>
        <dbReference type="Proteomes" id="UP000217790"/>
    </source>
</evidence>
<dbReference type="EMBL" id="KZ293650">
    <property type="protein sequence ID" value="PBK96444.1"/>
    <property type="molecule type" value="Genomic_DNA"/>
</dbReference>
<sequence>MSLRPPFTLQTALKKVKVAQDLWNTRSPAKVALAYTPDTIWRNRDKFVQGRPAVEGFLQAKWEKEHHYVLRKELFAFTDNKIAVQFFSEWNEKPDATGQWFRTYGLEDWTFDESGLMRKRMMSGNDVPITAGDRWFKEGVDIESVEIGEAHL</sequence>
<gene>
    <name evidence="1" type="ORF">ARMGADRAFT_988257</name>
</gene>
<dbReference type="OrthoDB" id="14527at2759"/>
<protein>
    <submittedName>
        <fullName evidence="1">DUF1348-domain-containing protein</fullName>
    </submittedName>
</protein>
<dbReference type="AlphaFoldDB" id="A0A2H3DRE8"/>
<evidence type="ECO:0000313" key="1">
    <source>
        <dbReference type="EMBL" id="PBK96444.1"/>
    </source>
</evidence>
<keyword evidence="2" id="KW-1185">Reference proteome</keyword>
<name>A0A2H3DRE8_ARMGA</name>
<dbReference type="PANTHER" id="PTHR31757">
    <property type="entry name" value="SLL0781 PROTEIN"/>
    <property type="match status" value="1"/>
</dbReference>
<accession>A0A2H3DRE8</accession>
<dbReference type="InterPro" id="IPR032710">
    <property type="entry name" value="NTF2-like_dom_sf"/>
</dbReference>
<dbReference type="Pfam" id="PF07080">
    <property type="entry name" value="DUF1348"/>
    <property type="match status" value="1"/>
</dbReference>
<dbReference type="InterPro" id="IPR009783">
    <property type="entry name" value="DUF1348"/>
</dbReference>
<dbReference type="InParanoid" id="A0A2H3DRE8"/>
<dbReference type="Gene3D" id="3.10.450.50">
    <property type="match status" value="1"/>
</dbReference>
<dbReference type="PANTHER" id="PTHR31757:SF0">
    <property type="entry name" value="SLL0781 PROTEIN"/>
    <property type="match status" value="1"/>
</dbReference>
<reference evidence="2" key="1">
    <citation type="journal article" date="2017" name="Nat. Ecol. Evol.">
        <title>Genome expansion and lineage-specific genetic innovations in the forest pathogenic fungi Armillaria.</title>
        <authorList>
            <person name="Sipos G."/>
            <person name="Prasanna A.N."/>
            <person name="Walter M.C."/>
            <person name="O'Connor E."/>
            <person name="Balint B."/>
            <person name="Krizsan K."/>
            <person name="Kiss B."/>
            <person name="Hess J."/>
            <person name="Varga T."/>
            <person name="Slot J."/>
            <person name="Riley R."/>
            <person name="Boka B."/>
            <person name="Rigling D."/>
            <person name="Barry K."/>
            <person name="Lee J."/>
            <person name="Mihaltcheva S."/>
            <person name="LaButti K."/>
            <person name="Lipzen A."/>
            <person name="Waldron R."/>
            <person name="Moloney N.M."/>
            <person name="Sperisen C."/>
            <person name="Kredics L."/>
            <person name="Vagvoelgyi C."/>
            <person name="Patrignani A."/>
            <person name="Fitzpatrick D."/>
            <person name="Nagy I."/>
            <person name="Doyle S."/>
            <person name="Anderson J.B."/>
            <person name="Grigoriev I.V."/>
            <person name="Gueldener U."/>
            <person name="Muensterkoetter M."/>
            <person name="Nagy L.G."/>
        </authorList>
    </citation>
    <scope>NUCLEOTIDE SEQUENCE [LARGE SCALE GENOMIC DNA]</scope>
    <source>
        <strain evidence="2">Ar21-2</strain>
    </source>
</reference>
<dbReference type="OMA" id="VRFQYEC"/>
<organism evidence="1 2">
    <name type="scientific">Armillaria gallica</name>
    <name type="common">Bulbous honey fungus</name>
    <name type="synonym">Armillaria bulbosa</name>
    <dbReference type="NCBI Taxonomy" id="47427"/>
    <lineage>
        <taxon>Eukaryota</taxon>
        <taxon>Fungi</taxon>
        <taxon>Dikarya</taxon>
        <taxon>Basidiomycota</taxon>
        <taxon>Agaricomycotina</taxon>
        <taxon>Agaricomycetes</taxon>
        <taxon>Agaricomycetidae</taxon>
        <taxon>Agaricales</taxon>
        <taxon>Marasmiineae</taxon>
        <taxon>Physalacriaceae</taxon>
        <taxon>Armillaria</taxon>
    </lineage>
</organism>
<proteinExistence type="predicted"/>
<dbReference type="Proteomes" id="UP000217790">
    <property type="component" value="Unassembled WGS sequence"/>
</dbReference>
<dbReference type="SUPFAM" id="SSF54427">
    <property type="entry name" value="NTF2-like"/>
    <property type="match status" value="1"/>
</dbReference>